<dbReference type="PANTHER" id="PTHR38459">
    <property type="entry name" value="PROPHAGE BACTOPRENOL-LINKED GLUCOSE TRANSLOCASE HOMOLOG"/>
    <property type="match status" value="1"/>
</dbReference>
<evidence type="ECO:0000256" key="6">
    <source>
        <dbReference type="SAM" id="Phobius"/>
    </source>
</evidence>
<dbReference type="GO" id="GO:0000271">
    <property type="term" value="P:polysaccharide biosynthetic process"/>
    <property type="evidence" value="ECO:0007669"/>
    <property type="project" value="InterPro"/>
</dbReference>
<keyword evidence="5 6" id="KW-0472">Membrane</keyword>
<name>A0A6J4TUB4_9SPHN</name>
<dbReference type="RefSeq" id="WP_294170865.1">
    <property type="nucleotide sequence ID" value="NZ_CADCWA010000181.1"/>
</dbReference>
<evidence type="ECO:0000256" key="5">
    <source>
        <dbReference type="ARBA" id="ARBA00023136"/>
    </source>
</evidence>
<keyword evidence="3 6" id="KW-0812">Transmembrane</keyword>
<evidence type="ECO:0000256" key="1">
    <source>
        <dbReference type="ARBA" id="ARBA00004141"/>
    </source>
</evidence>
<accession>A0A6J4TUB4</accession>
<protein>
    <recommendedName>
        <fullName evidence="7">GtrA/DPMS transmembrane domain-containing protein</fullName>
    </recommendedName>
</protein>
<dbReference type="Pfam" id="PF04138">
    <property type="entry name" value="GtrA_DPMS_TM"/>
    <property type="match status" value="1"/>
</dbReference>
<proteinExistence type="inferred from homology"/>
<sequence>MQASERPGKRLDREQARSAAAIRRERSPGGLNAEVLRFLLVGGAAALMDLALYLLLKLAGLPVPLAKGASFVMSSAAAYFGNKHYTYRREARGPSSVLLYGLLYACTLALNVLVNDSLLAALRLPATYEIGLAWAVATAASASVNFLGTKLVIFRGDRLP</sequence>
<evidence type="ECO:0000313" key="8">
    <source>
        <dbReference type="EMBL" id="CAA9530678.1"/>
    </source>
</evidence>
<keyword evidence="4 6" id="KW-1133">Transmembrane helix</keyword>
<feature type="domain" description="GtrA/DPMS transmembrane" evidence="7">
    <location>
        <begin position="37"/>
        <end position="154"/>
    </location>
</feature>
<evidence type="ECO:0000256" key="3">
    <source>
        <dbReference type="ARBA" id="ARBA00022692"/>
    </source>
</evidence>
<comment type="subcellular location">
    <subcellularLocation>
        <location evidence="1">Membrane</location>
        <topology evidence="1">Multi-pass membrane protein</topology>
    </subcellularLocation>
</comment>
<dbReference type="InterPro" id="IPR051401">
    <property type="entry name" value="GtrA_CellWall_Glycosyl"/>
</dbReference>
<dbReference type="AlphaFoldDB" id="A0A6J4TUB4"/>
<feature type="transmembrane region" description="Helical" evidence="6">
    <location>
        <begin position="134"/>
        <end position="154"/>
    </location>
</feature>
<feature type="transmembrane region" description="Helical" evidence="6">
    <location>
        <begin position="97"/>
        <end position="114"/>
    </location>
</feature>
<gene>
    <name evidence="8" type="ORF">AVDCRST_MAG31-2355</name>
</gene>
<dbReference type="GO" id="GO:0005886">
    <property type="term" value="C:plasma membrane"/>
    <property type="evidence" value="ECO:0007669"/>
    <property type="project" value="TreeGrafter"/>
</dbReference>
<comment type="similarity">
    <text evidence="2">Belongs to the GtrA family.</text>
</comment>
<evidence type="ECO:0000256" key="2">
    <source>
        <dbReference type="ARBA" id="ARBA00009399"/>
    </source>
</evidence>
<dbReference type="InterPro" id="IPR007267">
    <property type="entry name" value="GtrA_DPMS_TM"/>
</dbReference>
<reference evidence="8" key="1">
    <citation type="submission" date="2020-02" db="EMBL/GenBank/DDBJ databases">
        <authorList>
            <person name="Meier V. D."/>
        </authorList>
    </citation>
    <scope>NUCLEOTIDE SEQUENCE</scope>
    <source>
        <strain evidence="8">AVDCRST_MAG31</strain>
    </source>
</reference>
<feature type="transmembrane region" description="Helical" evidence="6">
    <location>
        <begin position="35"/>
        <end position="56"/>
    </location>
</feature>
<dbReference type="PANTHER" id="PTHR38459:SF6">
    <property type="entry name" value="ARABINOGALACTAN BIOSYNTHESIS RECRUITING PROTEIN RV3789"/>
    <property type="match status" value="1"/>
</dbReference>
<dbReference type="EMBL" id="CADCWA010000181">
    <property type="protein sequence ID" value="CAA9530678.1"/>
    <property type="molecule type" value="Genomic_DNA"/>
</dbReference>
<evidence type="ECO:0000256" key="4">
    <source>
        <dbReference type="ARBA" id="ARBA00022989"/>
    </source>
</evidence>
<organism evidence="8">
    <name type="scientific">uncultured Sphingomonas sp</name>
    <dbReference type="NCBI Taxonomy" id="158754"/>
    <lineage>
        <taxon>Bacteria</taxon>
        <taxon>Pseudomonadati</taxon>
        <taxon>Pseudomonadota</taxon>
        <taxon>Alphaproteobacteria</taxon>
        <taxon>Sphingomonadales</taxon>
        <taxon>Sphingomonadaceae</taxon>
        <taxon>Sphingomonas</taxon>
        <taxon>environmental samples</taxon>
    </lineage>
</organism>
<feature type="transmembrane region" description="Helical" evidence="6">
    <location>
        <begin position="68"/>
        <end position="85"/>
    </location>
</feature>
<evidence type="ECO:0000259" key="7">
    <source>
        <dbReference type="Pfam" id="PF04138"/>
    </source>
</evidence>